<dbReference type="Proteomes" id="UP000829364">
    <property type="component" value="Chromosome 3"/>
</dbReference>
<evidence type="ECO:0008006" key="7">
    <source>
        <dbReference type="Google" id="ProtNLM"/>
    </source>
</evidence>
<dbReference type="AlphaFoldDB" id="A0A9Q8QC96"/>
<accession>A0A9Q8QC96</accession>
<dbReference type="GO" id="GO:0035312">
    <property type="term" value="F:5'-3' DNA exonuclease activity"/>
    <property type="evidence" value="ECO:0007669"/>
    <property type="project" value="TreeGrafter"/>
</dbReference>
<dbReference type="GeneID" id="72066279"/>
<dbReference type="GO" id="GO:0006303">
    <property type="term" value="P:double-strand break repair via nonhomologous end joining"/>
    <property type="evidence" value="ECO:0007669"/>
    <property type="project" value="TreeGrafter"/>
</dbReference>
<keyword evidence="2" id="KW-0378">Hydrolase</keyword>
<dbReference type="KEGG" id="ptkz:JDV02_004324"/>
<evidence type="ECO:0000256" key="1">
    <source>
        <dbReference type="ARBA" id="ARBA00022722"/>
    </source>
</evidence>
<reference evidence="5" key="1">
    <citation type="submission" date="2021-11" db="EMBL/GenBank/DDBJ databases">
        <title>Purpureocillium_takamizusanense_genome.</title>
        <authorList>
            <person name="Nguyen N.-H."/>
        </authorList>
    </citation>
    <scope>NUCLEOTIDE SEQUENCE</scope>
    <source>
        <strain evidence="5">PT3</strain>
    </source>
</reference>
<dbReference type="PANTHER" id="PTHR23240:SF8">
    <property type="entry name" value="PROTEIN ARTEMIS"/>
    <property type="match status" value="1"/>
</dbReference>
<proteinExistence type="predicted"/>
<feature type="compositionally biased region" description="Basic and acidic residues" evidence="4">
    <location>
        <begin position="501"/>
        <end position="518"/>
    </location>
</feature>
<dbReference type="GO" id="GO:0003684">
    <property type="term" value="F:damaged DNA binding"/>
    <property type="evidence" value="ECO:0007669"/>
    <property type="project" value="TreeGrafter"/>
</dbReference>
<protein>
    <recommendedName>
        <fullName evidence="7">Metallo-beta-lactamase domain-containing protein</fullName>
    </recommendedName>
</protein>
<dbReference type="InterPro" id="IPR036866">
    <property type="entry name" value="RibonucZ/Hydroxyglut_hydro"/>
</dbReference>
<feature type="region of interest" description="Disordered" evidence="4">
    <location>
        <begin position="581"/>
        <end position="615"/>
    </location>
</feature>
<evidence type="ECO:0000313" key="6">
    <source>
        <dbReference type="Proteomes" id="UP000829364"/>
    </source>
</evidence>
<sequence length="677" mass="75179">MSTFDGRVTEFPDIRIDYFRNHASAPPPLACFLSHVHSDHLAGLESLRSPFVYCSAGTKEILLRLERYPCRINYVKGILETRQQTYRHLSKVLKPLPLETSTVIELQHGHRIRATLFDANHCPGSVMFLIEGDGKAILYTGDVRCEPWFVNSLVRNPLILEYASGLKTLDKIYLDTSFTSNLPFQSKSEGISELLRKVAKYPAGTVFHFQAWTYGYEDVWLALSKALKSPIHVDDYKMRVYSSLRSRLSDKQSSVDVHFTASAASLVGHMCGNTAVPGCLTADNKVRLHSCERGNMCPSARDPAVVSIRPVVAHLPDGSDLVEAGVGGGGDDLKREVELNLLSQEDLGRLIELIAGSEALPAGERDVVMEAWKNISTTKSDMSLKLNIPTSHGEPASLESVVRALTRLSGQPSPRNVSKPPILDEQSKTIYFPYSRHSSYPELCHLVGEFGPKDVWPCTVDRKEWIADGISIASLFGKLCSESNFEHDNQMALWTRDDAALRESEPHETQELGHDDTQPRSGSSSVPDRPFVEAISSPVLQSTQHECSVPDRMVSLLHDSQCFRANQPCSPEEQFEDAISRQSNGVQCSQGSHASISQPQLVSHKRKHEDEVEGNDVDETLDSQWTQASWASVISASHSLIRREAHEQMLENADGGNWRTIALLSTDGNHTLEDEEL</sequence>
<keyword evidence="1" id="KW-0540">Nuclease</keyword>
<dbReference type="OrthoDB" id="5561659at2759"/>
<dbReference type="RefSeq" id="XP_047841505.1">
    <property type="nucleotide sequence ID" value="XM_047985528.1"/>
</dbReference>
<dbReference type="GO" id="GO:0000723">
    <property type="term" value="P:telomere maintenance"/>
    <property type="evidence" value="ECO:0007669"/>
    <property type="project" value="TreeGrafter"/>
</dbReference>
<feature type="compositionally biased region" description="Polar residues" evidence="4">
    <location>
        <begin position="581"/>
        <end position="601"/>
    </location>
</feature>
<dbReference type="GO" id="GO:0036297">
    <property type="term" value="P:interstrand cross-link repair"/>
    <property type="evidence" value="ECO:0007669"/>
    <property type="project" value="TreeGrafter"/>
</dbReference>
<gene>
    <name evidence="5" type="ORF">JDV02_004324</name>
</gene>
<name>A0A9Q8QC96_9HYPO</name>
<feature type="region of interest" description="Disordered" evidence="4">
    <location>
        <begin position="501"/>
        <end position="530"/>
    </location>
</feature>
<evidence type="ECO:0000313" key="5">
    <source>
        <dbReference type="EMBL" id="UNI18024.1"/>
    </source>
</evidence>
<keyword evidence="6" id="KW-1185">Reference proteome</keyword>
<dbReference type="Gene3D" id="3.60.15.10">
    <property type="entry name" value="Ribonuclease Z/Hydroxyacylglutathione hydrolase-like"/>
    <property type="match status" value="1"/>
</dbReference>
<evidence type="ECO:0000256" key="4">
    <source>
        <dbReference type="SAM" id="MobiDB-lite"/>
    </source>
</evidence>
<dbReference type="SUPFAM" id="SSF56281">
    <property type="entry name" value="Metallo-hydrolase/oxidoreductase"/>
    <property type="match status" value="1"/>
</dbReference>
<keyword evidence="3" id="KW-0269">Exonuclease</keyword>
<dbReference type="Pfam" id="PF23023">
    <property type="entry name" value="Anti-Pycsar_Apyc1"/>
    <property type="match status" value="1"/>
</dbReference>
<evidence type="ECO:0000256" key="2">
    <source>
        <dbReference type="ARBA" id="ARBA00022801"/>
    </source>
</evidence>
<evidence type="ECO:0000256" key="3">
    <source>
        <dbReference type="ARBA" id="ARBA00022839"/>
    </source>
</evidence>
<dbReference type="PANTHER" id="PTHR23240">
    <property type="entry name" value="DNA CROSS-LINK REPAIR PROTEIN PSO2/SNM1-RELATED"/>
    <property type="match status" value="1"/>
</dbReference>
<organism evidence="5 6">
    <name type="scientific">Purpureocillium takamizusanense</name>
    <dbReference type="NCBI Taxonomy" id="2060973"/>
    <lineage>
        <taxon>Eukaryota</taxon>
        <taxon>Fungi</taxon>
        <taxon>Dikarya</taxon>
        <taxon>Ascomycota</taxon>
        <taxon>Pezizomycotina</taxon>
        <taxon>Sordariomycetes</taxon>
        <taxon>Hypocreomycetidae</taxon>
        <taxon>Hypocreales</taxon>
        <taxon>Ophiocordycipitaceae</taxon>
        <taxon>Purpureocillium</taxon>
    </lineage>
</organism>
<dbReference type="EMBL" id="CP086356">
    <property type="protein sequence ID" value="UNI18024.1"/>
    <property type="molecule type" value="Genomic_DNA"/>
</dbReference>